<dbReference type="GeneID" id="82206323"/>
<feature type="binding site" evidence="7 11">
    <location>
        <position position="434"/>
    </location>
    <ligand>
        <name>[4Fe-4S] cluster</name>
        <dbReference type="ChEBI" id="CHEBI:49883"/>
    </ligand>
</feature>
<dbReference type="InterPro" id="IPR029057">
    <property type="entry name" value="PRTase-like"/>
</dbReference>
<feature type="binding site" evidence="7 10">
    <location>
        <position position="348"/>
    </location>
    <ligand>
        <name>Mg(2+)</name>
        <dbReference type="ChEBI" id="CHEBI:18420"/>
    </ligand>
</feature>
<reference evidence="13 14" key="1">
    <citation type="submission" date="2014-04" db="EMBL/GenBank/DDBJ databases">
        <authorList>
            <person name="Hornung B.V."/>
        </authorList>
    </citation>
    <scope>NUCLEOTIDE SEQUENCE [LARGE SCALE GENOMIC DNA]</scope>
    <source>
        <strain evidence="13 14">CRIB</strain>
    </source>
</reference>
<dbReference type="KEGG" id="ril:CRIB_2287"/>
<name>A0A1V1I438_9FIRM</name>
<gene>
    <name evidence="7" type="primary">purF</name>
    <name evidence="13" type="ORF">CRIB_2287</name>
</gene>
<dbReference type="GO" id="GO:0006189">
    <property type="term" value="P:'de novo' IMP biosynthetic process"/>
    <property type="evidence" value="ECO:0007669"/>
    <property type="project" value="UniProtKB-UniRule"/>
</dbReference>
<keyword evidence="7 11" id="KW-0411">Iron-sulfur</keyword>
<keyword evidence="7 10" id="KW-0460">Magnesium</keyword>
<evidence type="ECO:0000256" key="11">
    <source>
        <dbReference type="PIRSR" id="PIRSR000485-3"/>
    </source>
</evidence>
<dbReference type="PANTHER" id="PTHR11907">
    <property type="entry name" value="AMIDOPHOSPHORIBOSYLTRANSFERASE"/>
    <property type="match status" value="1"/>
</dbReference>
<dbReference type="InterPro" id="IPR035584">
    <property type="entry name" value="PurF_N"/>
</dbReference>
<comment type="pathway">
    <text evidence="1 7 8">Purine metabolism; IMP biosynthesis via de novo pathway; N(1)-(5-phospho-D-ribosyl)glycinamide from 5-phospho-alpha-D-ribose 1-diphosphate: step 1/2.</text>
</comment>
<dbReference type="UniPathway" id="UPA00074">
    <property type="reaction ID" value="UER00124"/>
</dbReference>
<sequence>MCGIVGIYSNKDIAKELYYSLYSIQHRGQESCGIAISNGDNINYKKDMGLVGDVFKESELANLKGSIGIGHVRYSTAGGSHLANCQPLVGRCRKRELALAHNGNLVNANYLRDMLEEDGYMFQANSDTEVILYILARYYKGDIVESIKITMDYIKGAYSLVIMGEDELVAVRDPHGFRPLVLGKKGDEYIFASENCAIDILGGEVIRDVEPGEIIVAKDGKLKSYFYSENYKPVKRSCIFEHIYFARNDATIDNVNAYDFRVKCGEVLAKDEDIKADIVVPVPDSGWAGAVGYSNESKLPLSEGLVKNRYVGRTFIKPTQEEREIGVKIKLNPLSNVVKGKSIVLVDDSVVRGTTSKLIVKSLRDAGASEIHLRITSPPVQYSCYYGIDTPHRSNLIASGNDVEYIREYIGCDSLKFLDIDLMVEATENKATFCKACFDGDYPVKKLDREELLSC</sequence>
<keyword evidence="6 7" id="KW-0315">Glutamine amidotransferase</keyword>
<dbReference type="InterPro" id="IPR005854">
    <property type="entry name" value="PurF"/>
</dbReference>
<dbReference type="GO" id="GO:0004044">
    <property type="term" value="F:amidophosphoribosyltransferase activity"/>
    <property type="evidence" value="ECO:0007669"/>
    <property type="project" value="UniProtKB-UniRule"/>
</dbReference>
<feature type="binding site" evidence="7 11">
    <location>
        <position position="437"/>
    </location>
    <ligand>
        <name>[4Fe-4S] cluster</name>
        <dbReference type="ChEBI" id="CHEBI:49883"/>
    </ligand>
</feature>
<comment type="function">
    <text evidence="7">Catalyzes the formation of phosphoribosylamine from phosphoribosylpyrophosphate (PRPP) and glutamine.</text>
</comment>
<dbReference type="NCBIfam" id="TIGR01134">
    <property type="entry name" value="purF"/>
    <property type="match status" value="1"/>
</dbReference>
<feature type="active site" description="Nucleophile" evidence="7 9">
    <location>
        <position position="2"/>
    </location>
</feature>
<evidence type="ECO:0000256" key="1">
    <source>
        <dbReference type="ARBA" id="ARBA00005209"/>
    </source>
</evidence>
<comment type="similarity">
    <text evidence="2 7 8">In the C-terminal section; belongs to the purine/pyrimidine phosphoribosyltransferase family.</text>
</comment>
<evidence type="ECO:0000256" key="3">
    <source>
        <dbReference type="ARBA" id="ARBA00022676"/>
    </source>
</evidence>
<dbReference type="PROSITE" id="PS51278">
    <property type="entry name" value="GATASE_TYPE_2"/>
    <property type="match status" value="1"/>
</dbReference>
<keyword evidence="7 10" id="KW-0479">Metal-binding</keyword>
<dbReference type="CDD" id="cd00715">
    <property type="entry name" value="GPATase_N"/>
    <property type="match status" value="1"/>
</dbReference>
<evidence type="ECO:0000256" key="2">
    <source>
        <dbReference type="ARBA" id="ARBA00010138"/>
    </source>
</evidence>
<dbReference type="GO" id="GO:0009113">
    <property type="term" value="P:purine nucleobase biosynthetic process"/>
    <property type="evidence" value="ECO:0007669"/>
    <property type="project" value="UniProtKB-UniRule"/>
</dbReference>
<proteinExistence type="inferred from homology"/>
<accession>A0A1V1I438</accession>
<evidence type="ECO:0000256" key="7">
    <source>
        <dbReference type="HAMAP-Rule" id="MF_01931"/>
    </source>
</evidence>
<comment type="cofactor">
    <cofactor evidence="7 11">
        <name>[4Fe-4S] cluster</name>
        <dbReference type="ChEBI" id="CHEBI:49883"/>
    </cofactor>
    <text evidence="7 11">Binds 1 [4Fe-4S] cluster per subunit.</text>
</comment>
<dbReference type="PIRSF" id="PIRSF000485">
    <property type="entry name" value="Amd_phspho_trans"/>
    <property type="match status" value="1"/>
</dbReference>
<feature type="binding site" evidence="7 10">
    <location>
        <position position="285"/>
    </location>
    <ligand>
        <name>Mg(2+)</name>
        <dbReference type="ChEBI" id="CHEBI:18420"/>
    </ligand>
</feature>
<feature type="binding site" evidence="7 10">
    <location>
        <position position="347"/>
    </location>
    <ligand>
        <name>Mg(2+)</name>
        <dbReference type="ChEBI" id="CHEBI:18420"/>
    </ligand>
</feature>
<evidence type="ECO:0000256" key="10">
    <source>
        <dbReference type="PIRSR" id="PIRSR000485-2"/>
    </source>
</evidence>
<dbReference type="Pfam" id="PF13522">
    <property type="entry name" value="GATase_6"/>
    <property type="match status" value="1"/>
</dbReference>
<dbReference type="InterPro" id="IPR000836">
    <property type="entry name" value="PRTase_dom"/>
</dbReference>
<comment type="catalytic activity">
    <reaction evidence="7 8">
        <text>5-phospho-beta-D-ribosylamine + L-glutamate + diphosphate = 5-phospho-alpha-D-ribose 1-diphosphate + L-glutamine + H2O</text>
        <dbReference type="Rhea" id="RHEA:14905"/>
        <dbReference type="ChEBI" id="CHEBI:15377"/>
        <dbReference type="ChEBI" id="CHEBI:29985"/>
        <dbReference type="ChEBI" id="CHEBI:33019"/>
        <dbReference type="ChEBI" id="CHEBI:58017"/>
        <dbReference type="ChEBI" id="CHEBI:58359"/>
        <dbReference type="ChEBI" id="CHEBI:58681"/>
        <dbReference type="EC" id="2.4.2.14"/>
    </reaction>
</comment>
<comment type="cofactor">
    <cofactor evidence="7 10">
        <name>Mg(2+)</name>
        <dbReference type="ChEBI" id="CHEBI:18420"/>
    </cofactor>
    <text evidence="7 10">Binds 1 Mg(2+) ion per subunit.</text>
</comment>
<dbReference type="Gene3D" id="3.40.50.2020">
    <property type="match status" value="1"/>
</dbReference>
<dbReference type="InterPro" id="IPR017932">
    <property type="entry name" value="GATase_2_dom"/>
</dbReference>
<feature type="binding site" evidence="7 11">
    <location>
        <position position="384"/>
    </location>
    <ligand>
        <name>[4Fe-4S] cluster</name>
        <dbReference type="ChEBI" id="CHEBI:49883"/>
    </ligand>
</feature>
<evidence type="ECO:0000256" key="6">
    <source>
        <dbReference type="ARBA" id="ARBA00022962"/>
    </source>
</evidence>
<dbReference type="Gene3D" id="3.60.20.10">
    <property type="entry name" value="Glutamine Phosphoribosylpyrophosphate, subunit 1, domain 1"/>
    <property type="match status" value="1"/>
</dbReference>
<feature type="binding site" evidence="7 11">
    <location>
        <position position="238"/>
    </location>
    <ligand>
        <name>[4Fe-4S] cluster</name>
        <dbReference type="ChEBI" id="CHEBI:49883"/>
    </ligand>
</feature>
<evidence type="ECO:0000256" key="9">
    <source>
        <dbReference type="PIRSR" id="PIRSR000485-1"/>
    </source>
</evidence>
<dbReference type="GO" id="GO:0000287">
    <property type="term" value="F:magnesium ion binding"/>
    <property type="evidence" value="ECO:0007669"/>
    <property type="project" value="UniProtKB-UniRule"/>
</dbReference>
<dbReference type="AlphaFoldDB" id="A0A1V1I438"/>
<dbReference type="Proteomes" id="UP000245622">
    <property type="component" value="Chromosome 1"/>
</dbReference>
<keyword evidence="3 7" id="KW-0328">Glycosyltransferase</keyword>
<evidence type="ECO:0000259" key="12">
    <source>
        <dbReference type="PROSITE" id="PS51278"/>
    </source>
</evidence>
<keyword evidence="7" id="KW-0004">4Fe-4S</keyword>
<dbReference type="RefSeq" id="WP_180702377.1">
    <property type="nucleotide sequence ID" value="NZ_CAJUCR010000021.1"/>
</dbReference>
<feature type="domain" description="Glutamine amidotransferase type-2" evidence="12">
    <location>
        <begin position="2"/>
        <end position="220"/>
    </location>
</feature>
<dbReference type="SUPFAM" id="SSF56235">
    <property type="entry name" value="N-terminal nucleophile aminohydrolases (Ntn hydrolases)"/>
    <property type="match status" value="1"/>
</dbReference>
<dbReference type="EMBL" id="LN555523">
    <property type="protein sequence ID" value="CED94887.1"/>
    <property type="molecule type" value="Genomic_DNA"/>
</dbReference>
<dbReference type="InterPro" id="IPR029055">
    <property type="entry name" value="Ntn_hydrolases_N"/>
</dbReference>
<organism evidence="13 14">
    <name type="scientific">Romboutsia ilealis</name>
    <dbReference type="NCBI Taxonomy" id="1115758"/>
    <lineage>
        <taxon>Bacteria</taxon>
        <taxon>Bacillati</taxon>
        <taxon>Bacillota</taxon>
        <taxon>Clostridia</taxon>
        <taxon>Peptostreptococcales</taxon>
        <taxon>Peptostreptococcaceae</taxon>
        <taxon>Romboutsia</taxon>
    </lineage>
</organism>
<dbReference type="GO" id="GO:0051539">
    <property type="term" value="F:4 iron, 4 sulfur cluster binding"/>
    <property type="evidence" value="ECO:0007669"/>
    <property type="project" value="UniProtKB-KW"/>
</dbReference>
<keyword evidence="14" id="KW-1185">Reference proteome</keyword>
<dbReference type="EC" id="2.4.2.14" evidence="7"/>
<evidence type="ECO:0000256" key="5">
    <source>
        <dbReference type="ARBA" id="ARBA00022755"/>
    </source>
</evidence>
<evidence type="ECO:0000256" key="4">
    <source>
        <dbReference type="ARBA" id="ARBA00022679"/>
    </source>
</evidence>
<dbReference type="HAMAP" id="MF_01931">
    <property type="entry name" value="PurF"/>
    <property type="match status" value="1"/>
</dbReference>
<evidence type="ECO:0000256" key="8">
    <source>
        <dbReference type="PIRNR" id="PIRNR000485"/>
    </source>
</evidence>
<evidence type="ECO:0000313" key="13">
    <source>
        <dbReference type="EMBL" id="CED94887.1"/>
    </source>
</evidence>
<dbReference type="Pfam" id="PF00156">
    <property type="entry name" value="Pribosyltran"/>
    <property type="match status" value="1"/>
</dbReference>
<dbReference type="CDD" id="cd06223">
    <property type="entry name" value="PRTases_typeI"/>
    <property type="match status" value="1"/>
</dbReference>
<protein>
    <recommendedName>
        <fullName evidence="7">Amidophosphoribosyltransferase</fullName>
        <shortName evidence="7">ATase</shortName>
        <ecNumber evidence="7">2.4.2.14</ecNumber>
    </recommendedName>
    <alternativeName>
        <fullName evidence="7">Glutamine phosphoribosylpyrophosphate amidotransferase</fullName>
        <shortName evidence="7">GPATase</shortName>
    </alternativeName>
</protein>
<keyword evidence="5 7" id="KW-0658">Purine biosynthesis</keyword>
<evidence type="ECO:0000313" key="14">
    <source>
        <dbReference type="Proteomes" id="UP000245622"/>
    </source>
</evidence>
<keyword evidence="4 7" id="KW-0808">Transferase</keyword>
<dbReference type="SUPFAM" id="SSF53271">
    <property type="entry name" value="PRTase-like"/>
    <property type="match status" value="1"/>
</dbReference>
<keyword evidence="7 11" id="KW-0408">Iron</keyword>